<organism evidence="2 3">
    <name type="scientific">Cymbomonas tetramitiformis</name>
    <dbReference type="NCBI Taxonomy" id="36881"/>
    <lineage>
        <taxon>Eukaryota</taxon>
        <taxon>Viridiplantae</taxon>
        <taxon>Chlorophyta</taxon>
        <taxon>Pyramimonadophyceae</taxon>
        <taxon>Pyramimonadales</taxon>
        <taxon>Pyramimonadaceae</taxon>
        <taxon>Cymbomonas</taxon>
    </lineage>
</organism>
<feature type="region of interest" description="Disordered" evidence="1">
    <location>
        <begin position="180"/>
        <end position="204"/>
    </location>
</feature>
<dbReference type="InterPro" id="IPR006886">
    <property type="entry name" value="RNA_pol_III_Rpc5"/>
</dbReference>
<dbReference type="AlphaFoldDB" id="A0AAE0FSZ3"/>
<sequence length="472" mass="52146">MQTRGERRANRKHARKGKVRRPNFRQPSNKHPHLSNLKYMAEKGSAPTEAGQCGPHGKVVREIPVFLAQKDVASKSEVYIFNYPLRSPSRPYQLAEQCEAMRLKPNRAKAEIDIGLDTDGENYDPCADAQVMLKKQTLTSMSVPTRATYAVGLLKNNALHLVPVHAVVQMRPSMTYLDSAERAEASGKKPSKDDTEEEETTEEVTAVQVQFKRHETEREAERRLNSYAETKRKEDEEAWVELEVYGETSKTAIDMKTHLCQGNPRMLPFEMEHAEYLSTITPCNGTENILGADAGGGGLSRQYLNTLPLGERMRALFAKGQSQVPHPVRAPWPKAAPSSRVGSLHEPPKPPARSSSGSIVVLLARPVVHHLPHWLPPSAKRSCAAGAPSPRAALPCLGAMIGFWAAPHVRMPRGVGLQAVRYESLKRLAPTNTADDELVKALEAVANLVQVRLSPMEERDDPLPPPESCKTG</sequence>
<dbReference type="EMBL" id="LGRX02014062">
    <property type="protein sequence ID" value="KAK3265228.1"/>
    <property type="molecule type" value="Genomic_DNA"/>
</dbReference>
<proteinExistence type="predicted"/>
<dbReference type="PANTHER" id="PTHR12069">
    <property type="entry name" value="DNA-DIRECTED RNA POLYMERASES III 80 KDA POLYPEPTIDE RNA POLYMERASE III SUBUNIT 5"/>
    <property type="match status" value="1"/>
</dbReference>
<name>A0AAE0FSZ3_9CHLO</name>
<feature type="compositionally biased region" description="Basic and acidic residues" evidence="1">
    <location>
        <begin position="180"/>
        <end position="193"/>
    </location>
</feature>
<keyword evidence="3" id="KW-1185">Reference proteome</keyword>
<dbReference type="Pfam" id="PF04801">
    <property type="entry name" value="RPC5"/>
    <property type="match status" value="1"/>
</dbReference>
<reference evidence="2 3" key="1">
    <citation type="journal article" date="2015" name="Genome Biol. Evol.">
        <title>Comparative Genomics of a Bacterivorous Green Alga Reveals Evolutionary Causalities and Consequences of Phago-Mixotrophic Mode of Nutrition.</title>
        <authorList>
            <person name="Burns J.A."/>
            <person name="Paasch A."/>
            <person name="Narechania A."/>
            <person name="Kim E."/>
        </authorList>
    </citation>
    <scope>NUCLEOTIDE SEQUENCE [LARGE SCALE GENOMIC DNA]</scope>
    <source>
        <strain evidence="2 3">PLY_AMNH</strain>
    </source>
</reference>
<evidence type="ECO:0000313" key="3">
    <source>
        <dbReference type="Proteomes" id="UP001190700"/>
    </source>
</evidence>
<evidence type="ECO:0000313" key="2">
    <source>
        <dbReference type="EMBL" id="KAK3265228.1"/>
    </source>
</evidence>
<feature type="compositionally biased region" description="Basic residues" evidence="1">
    <location>
        <begin position="9"/>
        <end position="33"/>
    </location>
</feature>
<dbReference type="GO" id="GO:0042797">
    <property type="term" value="P:tRNA transcription by RNA polymerase III"/>
    <property type="evidence" value="ECO:0007669"/>
    <property type="project" value="TreeGrafter"/>
</dbReference>
<comment type="caution">
    <text evidence="2">The sequence shown here is derived from an EMBL/GenBank/DDBJ whole genome shotgun (WGS) entry which is preliminary data.</text>
</comment>
<gene>
    <name evidence="2" type="ORF">CYMTET_26075</name>
</gene>
<feature type="region of interest" description="Disordered" evidence="1">
    <location>
        <begin position="1"/>
        <end position="34"/>
    </location>
</feature>
<dbReference type="PANTHER" id="PTHR12069:SF0">
    <property type="entry name" value="DNA-DIRECTED RNA POLYMERASE III SUBUNIT RPC5"/>
    <property type="match status" value="1"/>
</dbReference>
<accession>A0AAE0FSZ3</accession>
<dbReference type="Proteomes" id="UP001190700">
    <property type="component" value="Unassembled WGS sequence"/>
</dbReference>
<dbReference type="GO" id="GO:0005666">
    <property type="term" value="C:RNA polymerase III complex"/>
    <property type="evidence" value="ECO:0007669"/>
    <property type="project" value="TreeGrafter"/>
</dbReference>
<protein>
    <recommendedName>
        <fullName evidence="4">DNA-directed RNA polymerase III subunit Rpc5</fullName>
    </recommendedName>
</protein>
<feature type="region of interest" description="Disordered" evidence="1">
    <location>
        <begin position="324"/>
        <end position="356"/>
    </location>
</feature>
<evidence type="ECO:0008006" key="4">
    <source>
        <dbReference type="Google" id="ProtNLM"/>
    </source>
</evidence>
<evidence type="ECO:0000256" key="1">
    <source>
        <dbReference type="SAM" id="MobiDB-lite"/>
    </source>
</evidence>